<feature type="transmembrane region" description="Helical" evidence="5">
    <location>
        <begin position="6"/>
        <end position="24"/>
    </location>
</feature>
<dbReference type="Proteomes" id="UP000688137">
    <property type="component" value="Unassembled WGS sequence"/>
</dbReference>
<evidence type="ECO:0000256" key="2">
    <source>
        <dbReference type="ARBA" id="ARBA00022771"/>
    </source>
</evidence>
<dbReference type="SMART" id="SM00184">
    <property type="entry name" value="RING"/>
    <property type="match status" value="1"/>
</dbReference>
<evidence type="ECO:0000256" key="5">
    <source>
        <dbReference type="SAM" id="Phobius"/>
    </source>
</evidence>
<keyword evidence="2 4" id="KW-0863">Zinc-finger</keyword>
<evidence type="ECO:0000256" key="3">
    <source>
        <dbReference type="ARBA" id="ARBA00022833"/>
    </source>
</evidence>
<dbReference type="PANTHER" id="PTHR22763">
    <property type="entry name" value="RING ZINC FINGER PROTEIN"/>
    <property type="match status" value="1"/>
</dbReference>
<evidence type="ECO:0000259" key="6">
    <source>
        <dbReference type="PROSITE" id="PS50089"/>
    </source>
</evidence>
<keyword evidence="5" id="KW-0812">Transmembrane</keyword>
<dbReference type="Pfam" id="PF13639">
    <property type="entry name" value="zf-RING_2"/>
    <property type="match status" value="1"/>
</dbReference>
<dbReference type="PANTHER" id="PTHR22763:SF192">
    <property type="entry name" value="RING-TYPE DOMAIN-CONTAINING PROTEIN"/>
    <property type="match status" value="1"/>
</dbReference>
<dbReference type="GO" id="GO:0012505">
    <property type="term" value="C:endomembrane system"/>
    <property type="evidence" value="ECO:0007669"/>
    <property type="project" value="TreeGrafter"/>
</dbReference>
<dbReference type="EMBL" id="CAJJDM010000104">
    <property type="protein sequence ID" value="CAD8096511.1"/>
    <property type="molecule type" value="Genomic_DNA"/>
</dbReference>
<keyword evidence="1" id="KW-0479">Metal-binding</keyword>
<dbReference type="GO" id="GO:0061630">
    <property type="term" value="F:ubiquitin protein ligase activity"/>
    <property type="evidence" value="ECO:0007669"/>
    <property type="project" value="TreeGrafter"/>
</dbReference>
<organism evidence="7 8">
    <name type="scientific">Paramecium primaurelia</name>
    <dbReference type="NCBI Taxonomy" id="5886"/>
    <lineage>
        <taxon>Eukaryota</taxon>
        <taxon>Sar</taxon>
        <taxon>Alveolata</taxon>
        <taxon>Ciliophora</taxon>
        <taxon>Intramacronucleata</taxon>
        <taxon>Oligohymenophorea</taxon>
        <taxon>Peniculida</taxon>
        <taxon>Parameciidae</taxon>
        <taxon>Paramecium</taxon>
    </lineage>
</organism>
<evidence type="ECO:0000256" key="1">
    <source>
        <dbReference type="ARBA" id="ARBA00022723"/>
    </source>
</evidence>
<dbReference type="InterPro" id="IPR001841">
    <property type="entry name" value="Znf_RING"/>
</dbReference>
<dbReference type="AlphaFoldDB" id="A0A8S1NZZ6"/>
<dbReference type="InterPro" id="IPR050731">
    <property type="entry name" value="HRD1_E3_ubiq-ligases"/>
</dbReference>
<keyword evidence="3" id="KW-0862">Zinc</keyword>
<dbReference type="GO" id="GO:0043161">
    <property type="term" value="P:proteasome-mediated ubiquitin-dependent protein catabolic process"/>
    <property type="evidence" value="ECO:0007669"/>
    <property type="project" value="TreeGrafter"/>
</dbReference>
<evidence type="ECO:0000313" key="8">
    <source>
        <dbReference type="Proteomes" id="UP000688137"/>
    </source>
</evidence>
<evidence type="ECO:0000256" key="4">
    <source>
        <dbReference type="PROSITE-ProRule" id="PRU00175"/>
    </source>
</evidence>
<evidence type="ECO:0000313" key="7">
    <source>
        <dbReference type="EMBL" id="CAD8096511.1"/>
    </source>
</evidence>
<sequence length="123" mass="14383">MEYNLIVFTIILLIFLISSFLYYCQCQYGLFILSKNKFNYFIKFKDDHIKIDCSICLVNLSDTPDHIINSEEPILIQTLNMAIQKQLLMNTPCNHIFHPSCLIQWMQINLTCPLCKSSLPQIC</sequence>
<name>A0A8S1NZZ6_PARPR</name>
<dbReference type="PROSITE" id="PS50089">
    <property type="entry name" value="ZF_RING_2"/>
    <property type="match status" value="1"/>
</dbReference>
<accession>A0A8S1NZZ6</accession>
<protein>
    <recommendedName>
        <fullName evidence="6">RING-type domain-containing protein</fullName>
    </recommendedName>
</protein>
<proteinExistence type="predicted"/>
<keyword evidence="8" id="KW-1185">Reference proteome</keyword>
<comment type="caution">
    <text evidence="7">The sequence shown here is derived from an EMBL/GenBank/DDBJ whole genome shotgun (WGS) entry which is preliminary data.</text>
</comment>
<keyword evidence="5" id="KW-0472">Membrane</keyword>
<reference evidence="7" key="1">
    <citation type="submission" date="2021-01" db="EMBL/GenBank/DDBJ databases">
        <authorList>
            <consortium name="Genoscope - CEA"/>
            <person name="William W."/>
        </authorList>
    </citation>
    <scope>NUCLEOTIDE SEQUENCE</scope>
</reference>
<feature type="domain" description="RING-type" evidence="6">
    <location>
        <begin position="53"/>
        <end position="116"/>
    </location>
</feature>
<gene>
    <name evidence="7" type="ORF">PPRIM_AZ9-3.1.T1010129</name>
</gene>
<dbReference type="GO" id="GO:0008270">
    <property type="term" value="F:zinc ion binding"/>
    <property type="evidence" value="ECO:0007669"/>
    <property type="project" value="UniProtKB-KW"/>
</dbReference>
<keyword evidence="5" id="KW-1133">Transmembrane helix</keyword>